<comment type="subunit">
    <text evidence="1">Component of the ribosome quality control complex (RQC).</text>
</comment>
<dbReference type="InterPro" id="IPR054476">
    <property type="entry name" value="Ltn1_N"/>
</dbReference>
<dbReference type="AlphaFoldDB" id="A0A016UL39"/>
<feature type="domain" description="E3 ubiquitin-protein ligase listerin N-terminal" evidence="2">
    <location>
        <begin position="58"/>
        <end position="144"/>
    </location>
</feature>
<comment type="pathway">
    <text evidence="1">Protein modification; protein ubiquitination.</text>
</comment>
<keyword evidence="1" id="KW-0833">Ubl conjugation pathway</keyword>
<dbReference type="PANTHER" id="PTHR12389">
    <property type="entry name" value="ZINC FINGER PROTEIN 294"/>
    <property type="match status" value="1"/>
</dbReference>
<keyword evidence="1" id="KW-0862">Zinc</keyword>
<dbReference type="Proteomes" id="UP000024635">
    <property type="component" value="Unassembled WGS sequence"/>
</dbReference>
<evidence type="ECO:0000313" key="3">
    <source>
        <dbReference type="EMBL" id="EYC15243.1"/>
    </source>
</evidence>
<dbReference type="GO" id="GO:0043023">
    <property type="term" value="F:ribosomal large subunit binding"/>
    <property type="evidence" value="ECO:0007669"/>
    <property type="project" value="TreeGrafter"/>
</dbReference>
<comment type="catalytic activity">
    <reaction evidence="1">
        <text>S-ubiquitinyl-[E2 ubiquitin-conjugating enzyme]-L-cysteine + [acceptor protein]-L-lysine = [E2 ubiquitin-conjugating enzyme]-L-cysteine + N(6)-ubiquitinyl-[acceptor protein]-L-lysine.</text>
        <dbReference type="EC" id="2.3.2.27"/>
    </reaction>
</comment>
<protein>
    <recommendedName>
        <fullName evidence="1">E3 ubiquitin-protein ligase listerin</fullName>
        <ecNumber evidence="1">2.3.2.27</ecNumber>
    </recommendedName>
    <alternativeName>
        <fullName evidence="1">RING-type E3 ubiquitin transferase listerin</fullName>
    </alternativeName>
</protein>
<keyword evidence="1" id="KW-0808">Transferase</keyword>
<name>A0A016UL39_9BILA</name>
<dbReference type="Pfam" id="PF22958">
    <property type="entry name" value="Ltn1_1st"/>
    <property type="match status" value="1"/>
</dbReference>
<dbReference type="GO" id="GO:0061630">
    <property type="term" value="F:ubiquitin protein ligase activity"/>
    <property type="evidence" value="ECO:0007669"/>
    <property type="project" value="UniProtKB-UniRule"/>
</dbReference>
<keyword evidence="4" id="KW-1185">Reference proteome</keyword>
<dbReference type="InterPro" id="IPR016024">
    <property type="entry name" value="ARM-type_fold"/>
</dbReference>
<evidence type="ECO:0000259" key="2">
    <source>
        <dbReference type="Pfam" id="PF22958"/>
    </source>
</evidence>
<dbReference type="GO" id="GO:1990116">
    <property type="term" value="P:ribosome-associated ubiquitin-dependent protein catabolic process"/>
    <property type="evidence" value="ECO:0007669"/>
    <property type="project" value="UniProtKB-UniRule"/>
</dbReference>
<dbReference type="STRING" id="53326.A0A016UL39"/>
<dbReference type="InterPro" id="IPR039795">
    <property type="entry name" value="LTN1/Rkr1"/>
</dbReference>
<dbReference type="UniPathway" id="UPA00143"/>
<organism evidence="3 4">
    <name type="scientific">Ancylostoma ceylanicum</name>
    <dbReference type="NCBI Taxonomy" id="53326"/>
    <lineage>
        <taxon>Eukaryota</taxon>
        <taxon>Metazoa</taxon>
        <taxon>Ecdysozoa</taxon>
        <taxon>Nematoda</taxon>
        <taxon>Chromadorea</taxon>
        <taxon>Rhabditida</taxon>
        <taxon>Rhabditina</taxon>
        <taxon>Rhabditomorpha</taxon>
        <taxon>Strongyloidea</taxon>
        <taxon>Ancylostomatidae</taxon>
        <taxon>Ancylostomatinae</taxon>
        <taxon>Ancylostoma</taxon>
    </lineage>
</organism>
<proteinExistence type="inferred from homology"/>
<dbReference type="Gene3D" id="1.25.10.10">
    <property type="entry name" value="Leucine-rich Repeat Variant"/>
    <property type="match status" value="1"/>
</dbReference>
<dbReference type="InterPro" id="IPR011989">
    <property type="entry name" value="ARM-like"/>
</dbReference>
<dbReference type="GO" id="GO:0016567">
    <property type="term" value="P:protein ubiquitination"/>
    <property type="evidence" value="ECO:0007669"/>
    <property type="project" value="UniProtKB-UniPathway"/>
</dbReference>
<dbReference type="EMBL" id="JARK01001373">
    <property type="protein sequence ID" value="EYC15243.1"/>
    <property type="molecule type" value="Genomic_DNA"/>
</dbReference>
<dbReference type="PANTHER" id="PTHR12389:SF0">
    <property type="entry name" value="E3 UBIQUITIN-PROTEIN LIGASE LISTERIN"/>
    <property type="match status" value="1"/>
</dbReference>
<dbReference type="GO" id="GO:0005829">
    <property type="term" value="C:cytosol"/>
    <property type="evidence" value="ECO:0007669"/>
    <property type="project" value="UniProtKB-UniRule"/>
</dbReference>
<dbReference type="OrthoDB" id="6108at2759"/>
<sequence length="155" mass="17076">MSKPQRRKGNVHSASSAHAAALLEKSGHPVGFAVFDSGFSNVFEAAAAEETGSVRDEIDSEVVIIFRKLSKKNPQTREKALRELLDFLSEKHIEVVAICLDHYLTFMGKLTLDGSPTVRSLSLRTASYFISTLKKAAQKQLKAVSFFFQVMASLV</sequence>
<dbReference type="GO" id="GO:0072344">
    <property type="term" value="P:rescue of stalled ribosome"/>
    <property type="evidence" value="ECO:0007669"/>
    <property type="project" value="UniProtKB-UniRule"/>
</dbReference>
<keyword evidence="1" id="KW-0863">Zinc-finger</keyword>
<dbReference type="SUPFAM" id="SSF48371">
    <property type="entry name" value="ARM repeat"/>
    <property type="match status" value="1"/>
</dbReference>
<comment type="similarity">
    <text evidence="1">Belongs to the LTN1 family.</text>
</comment>
<evidence type="ECO:0000256" key="1">
    <source>
        <dbReference type="RuleBase" id="RU367090"/>
    </source>
</evidence>
<evidence type="ECO:0000313" key="4">
    <source>
        <dbReference type="Proteomes" id="UP000024635"/>
    </source>
</evidence>
<dbReference type="GO" id="GO:1990112">
    <property type="term" value="C:RQC complex"/>
    <property type="evidence" value="ECO:0007669"/>
    <property type="project" value="UniProtKB-UniRule"/>
</dbReference>
<keyword evidence="1" id="KW-0479">Metal-binding</keyword>
<dbReference type="GO" id="GO:0008270">
    <property type="term" value="F:zinc ion binding"/>
    <property type="evidence" value="ECO:0007669"/>
    <property type="project" value="UniProtKB-KW"/>
</dbReference>
<comment type="caution">
    <text evidence="3">The sequence shown here is derived from an EMBL/GenBank/DDBJ whole genome shotgun (WGS) entry which is preliminary data.</text>
</comment>
<dbReference type="EC" id="2.3.2.27" evidence="1"/>
<comment type="function">
    <text evidence="1">E3 ubiquitin-protein ligase. Component of the ribosome quality control complex (RQC), a ribosome-associated complex that mediates ubiquitination and extraction of incompletely synthesized nascent chains for proteasomal degradation.</text>
</comment>
<gene>
    <name evidence="3" type="primary">Acey_s0037.g3410</name>
    <name evidence="3" type="ORF">Y032_0037g3410</name>
</gene>
<reference evidence="4" key="1">
    <citation type="journal article" date="2015" name="Nat. Genet.">
        <title>The genome and transcriptome of the zoonotic hookworm Ancylostoma ceylanicum identify infection-specific gene families.</title>
        <authorList>
            <person name="Schwarz E.M."/>
            <person name="Hu Y."/>
            <person name="Antoshechkin I."/>
            <person name="Miller M.M."/>
            <person name="Sternberg P.W."/>
            <person name="Aroian R.V."/>
        </authorList>
    </citation>
    <scope>NUCLEOTIDE SEQUENCE</scope>
    <source>
        <strain evidence="4">HY135</strain>
    </source>
</reference>
<accession>A0A016UL39</accession>